<proteinExistence type="predicted"/>
<name>A0A9W6Z416_AMBMO</name>
<keyword evidence="1" id="KW-1133">Transmembrane helix</keyword>
<dbReference type="EMBL" id="BSXU01006184">
    <property type="protein sequence ID" value="GMG55795.1"/>
    <property type="molecule type" value="Genomic_DNA"/>
</dbReference>
<sequence length="443" mass="52084">MDDLVRGDPADYDPRLFMFLPSDMGGNKIRYKNSKLSAKKLSSWSRRLLSFYSFNETSYKELGNKMNLNRNLPSLGGVAELQSDPKVAFIFLYDKETLVPEDELILHQLVQPIMDLNRNAYIYKSSDTEKFLRLIEQRETELTNKYLNEYVEEGEEKLQFDKGLFDAKTLSTFPMMLCIKENTLLSPVYQSFSSRDMRDIGKIINFIKTNADPTYEELNLYSKKQVFPTKFDSNIHDYTEKVVVAILDDNDYTDMFKKSYYLTFINQSLNYVKEVFQYKNLLAKRKLKYEEVERVGPRRALKALKKKIDNVFKTPEYRVSTVYMTRTTLLFSQKWWPYIDVSKYNVGDAFIVSRFENQYWDNHGKPFKLDEPKLIIDTINEANFNGLKGMKMNNSLEIFSTLKTLSIFGVLVFVALKLVKRYKRSNRVSLLPVHHNRLPFKKS</sequence>
<protein>
    <submittedName>
        <fullName evidence="2">Unnamed protein product</fullName>
    </submittedName>
</protein>
<gene>
    <name evidence="2" type="ORF">Amon01_000786700</name>
</gene>
<comment type="caution">
    <text evidence="2">The sequence shown here is derived from an EMBL/GenBank/DDBJ whole genome shotgun (WGS) entry which is preliminary data.</text>
</comment>
<evidence type="ECO:0000313" key="3">
    <source>
        <dbReference type="Proteomes" id="UP001165063"/>
    </source>
</evidence>
<keyword evidence="1" id="KW-0812">Transmembrane</keyword>
<organism evidence="2 3">
    <name type="scientific">Ambrosiozyma monospora</name>
    <name type="common">Yeast</name>
    <name type="synonym">Endomycopsis monosporus</name>
    <dbReference type="NCBI Taxonomy" id="43982"/>
    <lineage>
        <taxon>Eukaryota</taxon>
        <taxon>Fungi</taxon>
        <taxon>Dikarya</taxon>
        <taxon>Ascomycota</taxon>
        <taxon>Saccharomycotina</taxon>
        <taxon>Pichiomycetes</taxon>
        <taxon>Pichiales</taxon>
        <taxon>Pichiaceae</taxon>
        <taxon>Ambrosiozyma</taxon>
    </lineage>
</organism>
<dbReference type="OrthoDB" id="72053at2759"/>
<reference evidence="2" key="1">
    <citation type="submission" date="2023-04" db="EMBL/GenBank/DDBJ databases">
        <title>Ambrosiozyma monospora NBRC 1965.</title>
        <authorList>
            <person name="Ichikawa N."/>
            <person name="Sato H."/>
            <person name="Tonouchi N."/>
        </authorList>
    </citation>
    <scope>NUCLEOTIDE SEQUENCE</scope>
    <source>
        <strain evidence="2">NBRC 1965</strain>
    </source>
</reference>
<accession>A0A9W6Z416</accession>
<evidence type="ECO:0000256" key="1">
    <source>
        <dbReference type="SAM" id="Phobius"/>
    </source>
</evidence>
<keyword evidence="3" id="KW-1185">Reference proteome</keyword>
<dbReference type="AlphaFoldDB" id="A0A9W6Z416"/>
<feature type="transmembrane region" description="Helical" evidence="1">
    <location>
        <begin position="398"/>
        <end position="419"/>
    </location>
</feature>
<keyword evidence="1" id="KW-0472">Membrane</keyword>
<evidence type="ECO:0000313" key="2">
    <source>
        <dbReference type="EMBL" id="GMG55795.1"/>
    </source>
</evidence>
<dbReference type="Proteomes" id="UP001165063">
    <property type="component" value="Unassembled WGS sequence"/>
</dbReference>